<keyword evidence="1" id="KW-0472">Membrane</keyword>
<gene>
    <name evidence="2" type="ORF">SSYIS1_14240</name>
</gene>
<sequence length="46" mass="4920">MANQIAAIFRAWCCCSVILLAMILILAADGTADSVQWLSPYTSSLS</sequence>
<dbReference type="Proteomes" id="UP000324392">
    <property type="component" value="Chromosome"/>
</dbReference>
<dbReference type="EMBL" id="AP019531">
    <property type="protein sequence ID" value="BBI91948.1"/>
    <property type="molecule type" value="Genomic_DNA"/>
</dbReference>
<keyword evidence="1" id="KW-1133">Transmembrane helix</keyword>
<evidence type="ECO:0000313" key="3">
    <source>
        <dbReference type="Proteomes" id="UP000324392"/>
    </source>
</evidence>
<name>A0A455VMP5_9GAMM</name>
<feature type="transmembrane region" description="Helical" evidence="1">
    <location>
        <begin position="7"/>
        <end position="28"/>
    </location>
</feature>
<proteinExistence type="predicted"/>
<accession>A0A455VMP5</accession>
<evidence type="ECO:0000256" key="1">
    <source>
        <dbReference type="SAM" id="Phobius"/>
    </source>
</evidence>
<evidence type="ECO:0000313" key="2">
    <source>
        <dbReference type="EMBL" id="BBI91948.1"/>
    </source>
</evidence>
<keyword evidence="1" id="KW-0812">Transmembrane</keyword>
<organism evidence="2 3">
    <name type="scientific">Serratia symbiotica</name>
    <dbReference type="NCBI Taxonomy" id="138074"/>
    <lineage>
        <taxon>Bacteria</taxon>
        <taxon>Pseudomonadati</taxon>
        <taxon>Pseudomonadota</taxon>
        <taxon>Gammaproteobacteria</taxon>
        <taxon>Enterobacterales</taxon>
        <taxon>Yersiniaceae</taxon>
        <taxon>Serratia</taxon>
    </lineage>
</organism>
<reference evidence="2 3" key="1">
    <citation type="submission" date="2019-03" db="EMBL/GenBank/DDBJ databases">
        <title>The genome sequence of Candidatus Serratia symbiotica strain IS.</title>
        <authorList>
            <person name="Nikoh N."/>
            <person name="Koga R."/>
            <person name="Oshima K."/>
            <person name="Hattori M."/>
            <person name="Fukatsu T."/>
        </authorList>
    </citation>
    <scope>NUCLEOTIDE SEQUENCE [LARGE SCALE GENOMIC DNA]</scope>
    <source>
        <strain evidence="2 3">IS</strain>
    </source>
</reference>
<protein>
    <submittedName>
        <fullName evidence="2">Uncharacterized protein</fullName>
    </submittedName>
</protein>
<dbReference type="AlphaFoldDB" id="A0A455VMP5"/>